<organism evidence="4 5">
    <name type="scientific">Pythium oligandrum</name>
    <name type="common">Mycoparasitic fungus</name>
    <dbReference type="NCBI Taxonomy" id="41045"/>
    <lineage>
        <taxon>Eukaryota</taxon>
        <taxon>Sar</taxon>
        <taxon>Stramenopiles</taxon>
        <taxon>Oomycota</taxon>
        <taxon>Peronosporomycetes</taxon>
        <taxon>Pythiales</taxon>
        <taxon>Pythiaceae</taxon>
        <taxon>Pythium</taxon>
    </lineage>
</organism>
<accession>A0A8K1C5V0</accession>
<dbReference type="AlphaFoldDB" id="A0A8K1C5V0"/>
<dbReference type="Proteomes" id="UP000794436">
    <property type="component" value="Unassembled WGS sequence"/>
</dbReference>
<dbReference type="Pfam" id="PF10273">
    <property type="entry name" value="WGG"/>
    <property type="match status" value="1"/>
</dbReference>
<dbReference type="EMBL" id="SPLM01000145">
    <property type="protein sequence ID" value="TMW56843.1"/>
    <property type="molecule type" value="Genomic_DNA"/>
</dbReference>
<evidence type="ECO:0000256" key="1">
    <source>
        <dbReference type="ARBA" id="ARBA00006524"/>
    </source>
</evidence>
<evidence type="ECO:0008006" key="6">
    <source>
        <dbReference type="Google" id="ProtNLM"/>
    </source>
</evidence>
<dbReference type="InterPro" id="IPR019398">
    <property type="entry name" value="Pre-rRNA_process_TSR2"/>
</dbReference>
<evidence type="ECO:0000256" key="2">
    <source>
        <dbReference type="ARBA" id="ARBA00022552"/>
    </source>
</evidence>
<comment type="similarity">
    <text evidence="1">Belongs to the TSR2 family.</text>
</comment>
<evidence type="ECO:0000313" key="5">
    <source>
        <dbReference type="Proteomes" id="UP000794436"/>
    </source>
</evidence>
<dbReference type="GO" id="GO:0006364">
    <property type="term" value="P:rRNA processing"/>
    <property type="evidence" value="ECO:0007669"/>
    <property type="project" value="UniProtKB-KW"/>
</dbReference>
<keyword evidence="5" id="KW-1185">Reference proteome</keyword>
<reference evidence="4" key="1">
    <citation type="submission" date="2019-03" db="EMBL/GenBank/DDBJ databases">
        <title>Long read genome sequence of the mycoparasitic Pythium oligandrum ATCC 38472 isolated from sugarbeet rhizosphere.</title>
        <authorList>
            <person name="Gaulin E."/>
        </authorList>
    </citation>
    <scope>NUCLEOTIDE SEQUENCE</scope>
    <source>
        <strain evidence="4">ATCC 38472_TT</strain>
    </source>
</reference>
<gene>
    <name evidence="4" type="ORF">Poli38472_006853</name>
</gene>
<dbReference type="PANTHER" id="PTHR21250">
    <property type="entry name" value="PRE-RRNA-PROCESSING PROTEIN TSR2 HOMOLOG"/>
    <property type="match status" value="1"/>
</dbReference>
<comment type="caution">
    <text evidence="4">The sequence shown here is derived from an EMBL/GenBank/DDBJ whole genome shotgun (WGS) entry which is preliminary data.</text>
</comment>
<feature type="region of interest" description="Disordered" evidence="3">
    <location>
        <begin position="152"/>
        <end position="209"/>
    </location>
</feature>
<proteinExistence type="inferred from homology"/>
<evidence type="ECO:0000256" key="3">
    <source>
        <dbReference type="SAM" id="MobiDB-lite"/>
    </source>
</evidence>
<evidence type="ECO:0000313" key="4">
    <source>
        <dbReference type="EMBL" id="TMW56843.1"/>
    </source>
</evidence>
<protein>
    <recommendedName>
        <fullName evidence="6">Pre-rRNA-processing protein TSR2</fullName>
    </recommendedName>
</protein>
<sequence length="209" mass="23577">MSDNILLSIARDQAAAFQSDAIKNPWDYFEYSVKLVLARWTALRMAMEGQWGGGDVRRKYEILLEEILNIYKYHKNVYADDMVTNISEYVESEFGLVCEDGSIEEICDLMALLADECKKGQYDRVKALHEQVQSLIPIDLKKAKIRQEDGLGASMGEAQQGGAMEDGGEAMQEEENLVDEDGFTTVRRSSRRKAAPRFYDPSAQFPGAE</sequence>
<feature type="compositionally biased region" description="Acidic residues" evidence="3">
    <location>
        <begin position="166"/>
        <end position="182"/>
    </location>
</feature>
<dbReference type="OrthoDB" id="263560at2759"/>
<keyword evidence="2" id="KW-0698">rRNA processing</keyword>
<name>A0A8K1C5V0_PYTOL</name>